<proteinExistence type="predicted"/>
<evidence type="ECO:0000313" key="2">
    <source>
        <dbReference type="Proteomes" id="UP000006967"/>
    </source>
</evidence>
<accession>A0A9W5L360</accession>
<sequence>MNKHHTASNKIIDDEIKGVEASPASKRVDNTDNKVTGIDSSRKFFDDVLESKYQDYVKRNTKSGKNVRERLDWKEASDKWAKLRNQGRDFEKEAINEFKKVATDVQEQLTIVTKDGTKIRVDAIGYDKKIGALLIEEYKSSATAPLTSNQRDGFVELLESGGIIVGEGKGIFINGVEIPPGTAVKIVRPNIRE</sequence>
<reference evidence="1 2" key="1">
    <citation type="submission" date="2012-04" db="EMBL/GenBank/DDBJ databases">
        <title>The Genome Sequence of Bacillus cereus VD154.</title>
        <authorList>
            <consortium name="The Broad Institute Genome Sequencing Platform"/>
            <consortium name="The Broad Institute Genome Sequencing Center for Infectious Disease"/>
            <person name="Feldgarden M."/>
            <person name="Van der Auwera G.A."/>
            <person name="Mahillon J."/>
            <person name="Duprez V."/>
            <person name="Timmery S."/>
            <person name="Mattelet C."/>
            <person name="Dierick K."/>
            <person name="Sun M."/>
            <person name="Yu Z."/>
            <person name="Zhu L."/>
            <person name="Hu X."/>
            <person name="Shank E.B."/>
            <person name="Swiecicka I."/>
            <person name="Hansen B.M."/>
            <person name="Andrup L."/>
            <person name="Young S.K."/>
            <person name="Zeng Q."/>
            <person name="Gargeya S."/>
            <person name="Fitzgerald M."/>
            <person name="Haas B."/>
            <person name="Abouelleil A."/>
            <person name="Alvarado L."/>
            <person name="Arachchi H.M."/>
            <person name="Berlin A."/>
            <person name="Chapman S.B."/>
            <person name="Goldberg J."/>
            <person name="Griggs A."/>
            <person name="Gujja S."/>
            <person name="Hansen M."/>
            <person name="Howarth C."/>
            <person name="Imamovic A."/>
            <person name="Larimer J."/>
            <person name="McCowen C."/>
            <person name="Montmayeur A."/>
            <person name="Murphy C."/>
            <person name="Neiman D."/>
            <person name="Pearson M."/>
            <person name="Priest M."/>
            <person name="Roberts A."/>
            <person name="Saif S."/>
            <person name="Shea T."/>
            <person name="Sisk P."/>
            <person name="Sykes S."/>
            <person name="Wortman J."/>
            <person name="Nusbaum C."/>
            <person name="Birren B."/>
        </authorList>
    </citation>
    <scope>NUCLEOTIDE SEQUENCE [LARGE SCALE GENOMIC DNA]</scope>
    <source>
        <strain evidence="1 2">VD154</strain>
    </source>
</reference>
<organism evidence="1 2">
    <name type="scientific">Bacillus cereus VD154</name>
    <dbReference type="NCBI Taxonomy" id="1053238"/>
    <lineage>
        <taxon>Bacteria</taxon>
        <taxon>Bacillati</taxon>
        <taxon>Bacillota</taxon>
        <taxon>Bacilli</taxon>
        <taxon>Bacillales</taxon>
        <taxon>Bacillaceae</taxon>
        <taxon>Bacillus</taxon>
        <taxon>Bacillus cereus group</taxon>
    </lineage>
</organism>
<dbReference type="RefSeq" id="WP_001032812.1">
    <property type="nucleotide sequence ID" value="NZ_JH791880.1"/>
</dbReference>
<dbReference type="AlphaFoldDB" id="A0A9W5L360"/>
<evidence type="ECO:0000313" key="1">
    <source>
        <dbReference type="EMBL" id="EJR75678.1"/>
    </source>
</evidence>
<comment type="caution">
    <text evidence="1">The sequence shown here is derived from an EMBL/GenBank/DDBJ whole genome shotgun (WGS) entry which is preliminary data.</text>
</comment>
<protein>
    <submittedName>
        <fullName evidence="1">Uncharacterized protein</fullName>
    </submittedName>
</protein>
<dbReference type="EMBL" id="AHFG01000013">
    <property type="protein sequence ID" value="EJR75678.1"/>
    <property type="molecule type" value="Genomic_DNA"/>
</dbReference>
<gene>
    <name evidence="1" type="ORF">IK5_01216</name>
</gene>
<dbReference type="Proteomes" id="UP000006967">
    <property type="component" value="Unassembled WGS sequence"/>
</dbReference>
<name>A0A9W5L360_BACCE</name>